<dbReference type="Proteomes" id="UP001328733">
    <property type="component" value="Unassembled WGS sequence"/>
</dbReference>
<comment type="caution">
    <text evidence="2">The sequence shown here is derived from an EMBL/GenBank/DDBJ whole genome shotgun (WGS) entry which is preliminary data.</text>
</comment>
<feature type="transmembrane region" description="Helical" evidence="1">
    <location>
        <begin position="255"/>
        <end position="274"/>
    </location>
</feature>
<proteinExistence type="predicted"/>
<dbReference type="AlphaFoldDB" id="A0AAW9QUS6"/>
<feature type="transmembrane region" description="Helical" evidence="1">
    <location>
        <begin position="62"/>
        <end position="80"/>
    </location>
</feature>
<evidence type="ECO:0000313" key="3">
    <source>
        <dbReference type="Proteomes" id="UP001328733"/>
    </source>
</evidence>
<evidence type="ECO:0008006" key="4">
    <source>
        <dbReference type="Google" id="ProtNLM"/>
    </source>
</evidence>
<reference evidence="2 3" key="1">
    <citation type="submission" date="2024-01" db="EMBL/GenBank/DDBJ databases">
        <title>Genomic insights into the taxonomy and metabolism of the cyanobacterium Pannus brasiliensis CCIBt3594.</title>
        <authorList>
            <person name="Machado M."/>
            <person name="Botero N.B."/>
            <person name="Andreote A.P.D."/>
            <person name="Feitosa A.M.T."/>
            <person name="Popin R."/>
            <person name="Sivonen K."/>
            <person name="Fiore M.F."/>
        </authorList>
    </citation>
    <scope>NUCLEOTIDE SEQUENCE [LARGE SCALE GENOMIC DNA]</scope>
    <source>
        <strain evidence="2 3">CCIBt3594</strain>
    </source>
</reference>
<evidence type="ECO:0000256" key="1">
    <source>
        <dbReference type="SAM" id="Phobius"/>
    </source>
</evidence>
<dbReference type="EMBL" id="JBAFSM010000039">
    <property type="protein sequence ID" value="MEG3439060.1"/>
    <property type="molecule type" value="Genomic_DNA"/>
</dbReference>
<feature type="transmembrane region" description="Helical" evidence="1">
    <location>
        <begin position="100"/>
        <end position="120"/>
    </location>
</feature>
<feature type="transmembrane region" description="Helical" evidence="1">
    <location>
        <begin position="294"/>
        <end position="315"/>
    </location>
</feature>
<feature type="transmembrane region" description="Helical" evidence="1">
    <location>
        <begin position="30"/>
        <end position="55"/>
    </location>
</feature>
<organism evidence="2 3">
    <name type="scientific">Pannus brasiliensis CCIBt3594</name>
    <dbReference type="NCBI Taxonomy" id="1427578"/>
    <lineage>
        <taxon>Bacteria</taxon>
        <taxon>Bacillati</taxon>
        <taxon>Cyanobacteriota</taxon>
        <taxon>Cyanophyceae</taxon>
        <taxon>Oscillatoriophycideae</taxon>
        <taxon>Chroococcales</taxon>
        <taxon>Microcystaceae</taxon>
        <taxon>Pannus</taxon>
    </lineage>
</organism>
<gene>
    <name evidence="2" type="ORF">V0288_18185</name>
</gene>
<keyword evidence="1" id="KW-1133">Transmembrane helix</keyword>
<keyword evidence="1" id="KW-0472">Membrane</keyword>
<accession>A0AAW9QUS6</accession>
<protein>
    <recommendedName>
        <fullName evidence="4">CAAX protease</fullName>
    </recommendedName>
</protein>
<sequence length="1205" mass="134527">MVERFWDFIGRVFLLQSDVFRQVSDAPDGWILTLGIVFGAGLSLAIAEAIILFINRVKPLRFVLSLLISAVLFAFGYLFLVSSTWLIDFLPGTLKISFPVLLKVFGISFAPLLFGFLGAIPYLGVPLLSLLSIWHLLALVVGFAAVKSTSLGTAFSYVALGWLILQILQRTLGQPIANLGKIVIDRVAGVSIVRGREEIVRLLQDNFLQPSSPVPSTVDVAFAEPASASVSGSIDTTLSPILPTHKSPRKTFSSLPIFGLVGIFLLTVITTIFLDPLRDWIFSYYENLPRSLRFLIDLLWIGIVALAVAGLLAPLETLGWWAGWYDDEIDTTVNTGTLAEPIENTRSLRRYLIYLDGIGQSSFQYLPDVETFLAELTPALPENMALIRGIMAYSVLNNPLDEDRPLAFLWRLADKYRFANPASLLGMMVNIRNVLIVAVSADARYGPIYHRGIARILYNALIRAGYRVGSGIPVTLIGYSGGGQMSAATAAVLKGALGASIDVISLAGVISGNCHLLEIEHLYHLVGDKDNVEKIGLIMFPGRWKIFPLSYWNRAKRRGKITIIPLGPVGHQVPGGLLDPNAYLPDGRSYLQQTIDYIAKILRGELLAPNQRPRRQPSNYELYKAADFNRPDYYPLDRTVDPALYRPIAPWMGRLILPTLYERAIVRGVWLEVHHAPEEFRALVGQRVKLRWGESPALRKLVVAVTRDVHFSPDAEYTGEYGGLIHPDRLDHWQGVDPLESLAGSLPEDDTIVMLFDPVIVETIGGETILQIFQQPSQITGRYYGLVRFIAPVTGTDRFEVRHFNKISRQFDGVSERVRLPAVIADQNGCFPSTAREIERSPLNESGWYIYGAKDAEGIFVVQALAPRSLLKLEPDRVIFGVKSGYRYIRKEAWADIDRQKGKIGSVLLNPREGESVRESIDSWREGDRALVVHTYGGIGGEKREPAASTPIFFGHFAYGLATVVRDPLADELRFEIHYYQVYTHNTDGLIAGTLHWSRYMGDRQFGWSGVRPVCDIIIKFEPFTGFFEFETFRSSPLNSMLAQLEAMTARYRIGDGTGGTYVGAANNCSQDSNQALFASIGNLQRAIDENKAFLETWFREHPEEERQYRRLLKLKRALKGDLQPLELPRADWRDNEFNLGTTLEDRPLRNLLTGLASWRTLLPRLASDTIAETFLRQGAEIWVLRTNQIGGNDPDIAPIAPITL</sequence>
<feature type="transmembrane region" description="Helical" evidence="1">
    <location>
        <begin position="127"/>
        <end position="145"/>
    </location>
</feature>
<name>A0AAW9QUS6_9CHRO</name>
<keyword evidence="1" id="KW-0812">Transmembrane</keyword>
<evidence type="ECO:0000313" key="2">
    <source>
        <dbReference type="EMBL" id="MEG3439060.1"/>
    </source>
</evidence>
<dbReference type="RefSeq" id="WP_332866543.1">
    <property type="nucleotide sequence ID" value="NZ_JBAFSM010000039.1"/>
</dbReference>
<keyword evidence="3" id="KW-1185">Reference proteome</keyword>